<organism evidence="6 7">
    <name type="scientific">Zobellia uliginosa</name>
    <dbReference type="NCBI Taxonomy" id="143224"/>
    <lineage>
        <taxon>Bacteria</taxon>
        <taxon>Pseudomonadati</taxon>
        <taxon>Bacteroidota</taxon>
        <taxon>Flavobacteriia</taxon>
        <taxon>Flavobacteriales</taxon>
        <taxon>Flavobacteriaceae</taxon>
        <taxon>Zobellia</taxon>
    </lineage>
</organism>
<proteinExistence type="inferred from homology"/>
<sequence>MNKNGLLGTYGWPNINDRLKYMNEVRIVKAAKQLPDYSKPTEEILPLVNLWLSGQEDRFRRKVIKIFEGAAVDRRYSIMAPEEVFTATSFEDKNAIYVREVKKLGKKVLEKALKASDWQADSLDYIITVSCTGIMIPSLDAYLINDLGLRQDVVRLPVTEMGCAAGVSGLIYAYNFLKSLPGKRAAVVAVESPTATFQLNDFSMANMVSAAIFGDGASCVLLSSEAEAEGPRIKGGEMYHFKDATHLMGFDLTNHGLKMILDIAVPETIAEHFPLIVHPFLEKHGTSIAAVDHLIFHPGGRKIVQTVEALFGSMGKNIDDTREVLRLYGNMSSATVLYVLERFMDKGLKPGEQGLILSFGPGFSAQRVLLEW</sequence>
<reference evidence="6 7" key="1">
    <citation type="submission" date="2017-01" db="EMBL/GenBank/DDBJ databases">
        <authorList>
            <person name="Varghese N."/>
            <person name="Submissions S."/>
        </authorList>
    </citation>
    <scope>NUCLEOTIDE SEQUENCE [LARGE SCALE GENOMIC DNA]</scope>
    <source>
        <strain evidence="6 7">DSM 2061</strain>
    </source>
</reference>
<protein>
    <submittedName>
        <fullName evidence="6">Predicted naringenin-chalcone synthase</fullName>
    </submittedName>
</protein>
<dbReference type="Pfam" id="PF00195">
    <property type="entry name" value="Chal_sti_synt_N"/>
    <property type="match status" value="1"/>
</dbReference>
<dbReference type="EMBL" id="FTOB01000003">
    <property type="protein sequence ID" value="SIS70754.1"/>
    <property type="molecule type" value="Genomic_DNA"/>
</dbReference>
<evidence type="ECO:0000256" key="3">
    <source>
        <dbReference type="ARBA" id="ARBA00023315"/>
    </source>
</evidence>
<comment type="caution">
    <text evidence="6">The sequence shown here is derived from an EMBL/GenBank/DDBJ whole genome shotgun (WGS) entry which is preliminary data.</text>
</comment>
<feature type="domain" description="Chalcone/stilbene synthase N-terminal" evidence="4">
    <location>
        <begin position="62"/>
        <end position="224"/>
    </location>
</feature>
<evidence type="ECO:0000256" key="1">
    <source>
        <dbReference type="ARBA" id="ARBA00005531"/>
    </source>
</evidence>
<dbReference type="SUPFAM" id="SSF53901">
    <property type="entry name" value="Thiolase-like"/>
    <property type="match status" value="2"/>
</dbReference>
<name>A0ABY1KS54_9FLAO</name>
<dbReference type="CDD" id="cd00831">
    <property type="entry name" value="CHS_like"/>
    <property type="match status" value="1"/>
</dbReference>
<dbReference type="InterPro" id="IPR011141">
    <property type="entry name" value="Polyketide_synthase_type-III"/>
</dbReference>
<dbReference type="PANTHER" id="PTHR11877">
    <property type="entry name" value="HYDROXYMETHYLGLUTARYL-COA SYNTHASE"/>
    <property type="match status" value="1"/>
</dbReference>
<dbReference type="InterPro" id="IPR001099">
    <property type="entry name" value="Chalcone/stilbene_synt_N"/>
</dbReference>
<keyword evidence="7" id="KW-1185">Reference proteome</keyword>
<accession>A0ABY1KS54</accession>
<evidence type="ECO:0000256" key="2">
    <source>
        <dbReference type="ARBA" id="ARBA00022679"/>
    </source>
</evidence>
<dbReference type="PIRSF" id="PIRSF000451">
    <property type="entry name" value="PKS_III"/>
    <property type="match status" value="1"/>
</dbReference>
<evidence type="ECO:0000313" key="6">
    <source>
        <dbReference type="EMBL" id="SIS70754.1"/>
    </source>
</evidence>
<dbReference type="Gene3D" id="3.40.47.10">
    <property type="match status" value="2"/>
</dbReference>
<feature type="domain" description="Chalcone/stilbene synthase C-terminal" evidence="5">
    <location>
        <begin position="248"/>
        <end position="370"/>
    </location>
</feature>
<dbReference type="Pfam" id="PF02797">
    <property type="entry name" value="Chal_sti_synt_C"/>
    <property type="match status" value="1"/>
</dbReference>
<dbReference type="InterPro" id="IPR012328">
    <property type="entry name" value="Chalcone/stilbene_synt_C"/>
</dbReference>
<evidence type="ECO:0000259" key="4">
    <source>
        <dbReference type="Pfam" id="PF00195"/>
    </source>
</evidence>
<gene>
    <name evidence="6" type="ORF">SAMN05421766_103515</name>
</gene>
<evidence type="ECO:0000313" key="7">
    <source>
        <dbReference type="Proteomes" id="UP000185728"/>
    </source>
</evidence>
<comment type="similarity">
    <text evidence="1">Belongs to the thiolase-like superfamily. Chalcone/stilbene synthases family.</text>
</comment>
<dbReference type="InterPro" id="IPR016039">
    <property type="entry name" value="Thiolase-like"/>
</dbReference>
<keyword evidence="2" id="KW-0808">Transferase</keyword>
<dbReference type="Proteomes" id="UP000185728">
    <property type="component" value="Unassembled WGS sequence"/>
</dbReference>
<dbReference type="PANTHER" id="PTHR11877:SF99">
    <property type="entry name" value="1,3,6,8-TETRAHYDROXYNAPHTHALENE SYNTHASE"/>
    <property type="match status" value="1"/>
</dbReference>
<keyword evidence="3" id="KW-0012">Acyltransferase</keyword>
<evidence type="ECO:0000259" key="5">
    <source>
        <dbReference type="Pfam" id="PF02797"/>
    </source>
</evidence>